<dbReference type="InterPro" id="IPR027417">
    <property type="entry name" value="P-loop_NTPase"/>
</dbReference>
<evidence type="ECO:0000313" key="8">
    <source>
        <dbReference type="EMBL" id="GIJ43176.1"/>
    </source>
</evidence>
<dbReference type="Gene3D" id="3.30.200.20">
    <property type="entry name" value="Phosphorylase Kinase, domain 1"/>
    <property type="match status" value="1"/>
</dbReference>
<sequence>MTSAVLNGLSPDAFAGVTPRHRTQPLLPGDPRRLGQYEILGRLGEGGMGTVYLGSSPAGRAVAVKVVKAALAGDPAHARRFRSEVARAQQVPPYCTAEVLDADLEHDPPFLAIEYVDGPSLGDVVERDGPLSPANLYALAVGTAAALTAIHGASVIHRDLKPSNVLLAPGSPKVIDFGLAQPVDAGNFTGEKNVVGTVPYMAPERFGPSATRIATQAVDIFGWGAVIAFAGTGRIPFGEGGSALAIAQAILNDPPDLGTLAGPLRDLVAAALSKDPRDRPTARELLDRLTATPSTVESPYLGLASYQEDDADRFFGREELTASLLKRFAARLSGSGLLAVLGPSGSGKSSVLRAGLLASLERGDLVTGAAAATVTVDGVKDWPRVALTPGAHPLRELASAVAALARVPGGALHEEISRDPKTFAVHVLQALRAARIPRGSVRPRLVLVVDQFEEVFTLCADEAERRAFIAALRAAAGSGADDQAAIVVLGIRADFYSRCAAYPELVPILEENVTVGPMGPEQLRRAIEEPARQAGLTLEPGLVEVLLLDVGAGNPGVLPLLSHALYATWQQRTDSTLGLEGYRATGGVGGAVAASAETVYQQLGDEERAALRRLLPRMVEIREQAEDTRRRVDLADLITDDPGPDATVARVLNRLAQARLVTVGADTAEVAHEALIRAWPRLRSWLDEDRADLIVRQRLSEAARSWAREDRDPGGLYAGVRLETARPLAAHRTGPPLSTLEKEFLETSIRAASRRKRVRRAVTAIATILVLVAGAAGAVAFTQYGAAREERELTASRQVAAQASALRATDPATALQLALTAYKISPTPQAREALFGAYTQPFPTNIPAHKDLIHNLRFTPDGRTLVSSSRDGSIALWDVADARHPKALSRIKTPARTIALSADGKTLVGAAHESLSVWDISDPRNPALQATVPSAEADPYSVAFAPDGRWVATGSGTEIRLWDLSDPRKPTIATSWKPDNDIVFSVAFSPDGRSLASANAIGADKVPWVRIWNVTDRRKPTLRGVPLETPTAVVVAWSPDGTRLASSGPLGPRVWDVTNPDKPGAFKDLSMAGGGLANSLSWRADGKVLAAADDQAGVSVWRFDQGEIRFGSGTGLVGPGEHDQVVFRPDGEALASGGADGTIALWSPTARPVPGRMPNTGSVVPGSPFSADHKYLVTDVTEYDRSYEQMGPDIGATVWDVSAGTPRQVVQLPVEWRAAAFMPGGRPFLVSRDKARTKLRFWDVADPANPVGGEILPARSLSDNGAQVTITEDGQLLAIASEGSTEIQLWDLRDPLRPVRVGTVTAPSPVDYVWFAGGRELTVWGKTDITLWNVSDPARPGRSGTLDGAVEGGSVNNDVTSKVYITRGRQGDVFFAQLWVRTAPDKVEKAGIVRSEGRELFASPDNRMLGVISQDTLELWDISDPRRPVIRGALTVEKGVGLLTARPDSKMLVGYSSSGVDRRLLLWRVDGDPTLVAAVPSRADRLQSSAAAFTDDSRILAAETSASGYQIFGPPVGVQLWDLEPKRVYERMCGGWQNVVDKAEWKRYFPTIEYTTPC</sequence>
<dbReference type="PROSITE" id="PS50294">
    <property type="entry name" value="WD_REPEATS_REGION"/>
    <property type="match status" value="1"/>
</dbReference>
<dbReference type="InterPro" id="IPR019775">
    <property type="entry name" value="WD40_repeat_CS"/>
</dbReference>
<dbReference type="RefSeq" id="WP_203896779.1">
    <property type="nucleotide sequence ID" value="NZ_BOPF01000001.1"/>
</dbReference>
<dbReference type="PROSITE" id="PS00107">
    <property type="entry name" value="PROTEIN_KINASE_ATP"/>
    <property type="match status" value="1"/>
</dbReference>
<feature type="repeat" description="WD" evidence="5">
    <location>
        <begin position="846"/>
        <end position="887"/>
    </location>
</feature>
<evidence type="ECO:0000256" key="3">
    <source>
        <dbReference type="ARBA" id="ARBA00022741"/>
    </source>
</evidence>
<feature type="binding site" evidence="6">
    <location>
        <position position="65"/>
    </location>
    <ligand>
        <name>ATP</name>
        <dbReference type="ChEBI" id="CHEBI:30616"/>
    </ligand>
</feature>
<proteinExistence type="predicted"/>
<dbReference type="SMART" id="SM00220">
    <property type="entry name" value="S_TKc"/>
    <property type="match status" value="1"/>
</dbReference>
<dbReference type="SUPFAM" id="SSF50978">
    <property type="entry name" value="WD40 repeat-like"/>
    <property type="match status" value="1"/>
</dbReference>
<feature type="repeat" description="WD" evidence="5">
    <location>
        <begin position="1125"/>
        <end position="1147"/>
    </location>
</feature>
<evidence type="ECO:0000256" key="2">
    <source>
        <dbReference type="ARBA" id="ARBA00022737"/>
    </source>
</evidence>
<dbReference type="InterPro" id="IPR001680">
    <property type="entry name" value="WD40_rpt"/>
</dbReference>
<dbReference type="EMBL" id="BOPF01000001">
    <property type="protein sequence ID" value="GIJ43176.1"/>
    <property type="molecule type" value="Genomic_DNA"/>
</dbReference>
<evidence type="ECO:0000313" key="9">
    <source>
        <dbReference type="Proteomes" id="UP000619260"/>
    </source>
</evidence>
<dbReference type="InterPro" id="IPR049052">
    <property type="entry name" value="nSTAND1"/>
</dbReference>
<keyword evidence="3 6" id="KW-0547">Nucleotide-binding</keyword>
<dbReference type="GO" id="GO:0005524">
    <property type="term" value="F:ATP binding"/>
    <property type="evidence" value="ECO:0007669"/>
    <property type="project" value="UniProtKB-UniRule"/>
</dbReference>
<evidence type="ECO:0000256" key="1">
    <source>
        <dbReference type="ARBA" id="ARBA00022574"/>
    </source>
</evidence>
<protein>
    <recommendedName>
        <fullName evidence="7">Protein kinase domain-containing protein</fullName>
    </recommendedName>
</protein>
<keyword evidence="1 5" id="KW-0853">WD repeat</keyword>
<dbReference type="InterPro" id="IPR000719">
    <property type="entry name" value="Prot_kinase_dom"/>
</dbReference>
<gene>
    <name evidence="8" type="ORF">Val02_00620</name>
</gene>
<feature type="domain" description="Protein kinase" evidence="7">
    <location>
        <begin position="37"/>
        <end position="301"/>
    </location>
</feature>
<dbReference type="InterPro" id="IPR011009">
    <property type="entry name" value="Kinase-like_dom_sf"/>
</dbReference>
<dbReference type="PANTHER" id="PTHR19848">
    <property type="entry name" value="WD40 REPEAT PROTEIN"/>
    <property type="match status" value="1"/>
</dbReference>
<reference evidence="8" key="1">
    <citation type="submission" date="2021-01" db="EMBL/GenBank/DDBJ databases">
        <title>Whole genome shotgun sequence of Virgisporangium aliadipatigenens NBRC 105644.</title>
        <authorList>
            <person name="Komaki H."/>
            <person name="Tamura T."/>
        </authorList>
    </citation>
    <scope>NUCLEOTIDE SEQUENCE</scope>
    <source>
        <strain evidence="8">NBRC 105644</strain>
    </source>
</reference>
<dbReference type="InterPro" id="IPR008271">
    <property type="entry name" value="Ser/Thr_kinase_AS"/>
</dbReference>
<dbReference type="SUPFAM" id="SSF56112">
    <property type="entry name" value="Protein kinase-like (PK-like)"/>
    <property type="match status" value="1"/>
</dbReference>
<dbReference type="SUPFAM" id="SSF82171">
    <property type="entry name" value="DPP6 N-terminal domain-like"/>
    <property type="match status" value="1"/>
</dbReference>
<name>A0A8J3YFR8_9ACTN</name>
<dbReference type="InterPro" id="IPR015943">
    <property type="entry name" value="WD40/YVTN_repeat-like_dom_sf"/>
</dbReference>
<dbReference type="CDD" id="cd14014">
    <property type="entry name" value="STKc_PknB_like"/>
    <property type="match status" value="1"/>
</dbReference>
<organism evidence="8 9">
    <name type="scientific">Virgisporangium aliadipatigenens</name>
    <dbReference type="NCBI Taxonomy" id="741659"/>
    <lineage>
        <taxon>Bacteria</taxon>
        <taxon>Bacillati</taxon>
        <taxon>Actinomycetota</taxon>
        <taxon>Actinomycetes</taxon>
        <taxon>Micromonosporales</taxon>
        <taxon>Micromonosporaceae</taxon>
        <taxon>Virgisporangium</taxon>
    </lineage>
</organism>
<dbReference type="PROSITE" id="PS50011">
    <property type="entry name" value="PROTEIN_KINASE_DOM"/>
    <property type="match status" value="1"/>
</dbReference>
<comment type="caution">
    <text evidence="8">The sequence shown here is derived from an EMBL/GenBank/DDBJ whole genome shotgun (WGS) entry which is preliminary data.</text>
</comment>
<dbReference type="InterPro" id="IPR017441">
    <property type="entry name" value="Protein_kinase_ATP_BS"/>
</dbReference>
<dbReference type="Pfam" id="PF00069">
    <property type="entry name" value="Pkinase"/>
    <property type="match status" value="1"/>
</dbReference>
<dbReference type="Pfam" id="PF00400">
    <property type="entry name" value="WD40"/>
    <property type="match status" value="3"/>
</dbReference>
<dbReference type="PANTHER" id="PTHR19848:SF8">
    <property type="entry name" value="F-BOX AND WD REPEAT DOMAIN CONTAINING 7"/>
    <property type="match status" value="1"/>
</dbReference>
<dbReference type="Proteomes" id="UP000619260">
    <property type="component" value="Unassembled WGS sequence"/>
</dbReference>
<evidence type="ECO:0000256" key="6">
    <source>
        <dbReference type="PROSITE-ProRule" id="PRU10141"/>
    </source>
</evidence>
<dbReference type="PROSITE" id="PS00108">
    <property type="entry name" value="PROTEIN_KINASE_ST"/>
    <property type="match status" value="1"/>
</dbReference>
<dbReference type="PROSITE" id="PS00678">
    <property type="entry name" value="WD_REPEATS_1"/>
    <property type="match status" value="1"/>
</dbReference>
<accession>A0A8J3YFR8</accession>
<evidence type="ECO:0000259" key="7">
    <source>
        <dbReference type="PROSITE" id="PS50011"/>
    </source>
</evidence>
<evidence type="ECO:0000256" key="5">
    <source>
        <dbReference type="PROSITE-ProRule" id="PRU00221"/>
    </source>
</evidence>
<dbReference type="GO" id="GO:0004672">
    <property type="term" value="F:protein kinase activity"/>
    <property type="evidence" value="ECO:0007669"/>
    <property type="project" value="InterPro"/>
</dbReference>
<dbReference type="SMART" id="SM00320">
    <property type="entry name" value="WD40"/>
    <property type="match status" value="8"/>
</dbReference>
<keyword evidence="2" id="KW-0677">Repeat</keyword>
<keyword evidence="4 6" id="KW-0067">ATP-binding</keyword>
<dbReference type="Gene3D" id="1.10.510.10">
    <property type="entry name" value="Transferase(Phosphotransferase) domain 1"/>
    <property type="match status" value="1"/>
</dbReference>
<dbReference type="Gene3D" id="3.40.50.300">
    <property type="entry name" value="P-loop containing nucleotide triphosphate hydrolases"/>
    <property type="match status" value="1"/>
</dbReference>
<keyword evidence="9" id="KW-1185">Reference proteome</keyword>
<dbReference type="InterPro" id="IPR036322">
    <property type="entry name" value="WD40_repeat_dom_sf"/>
</dbReference>
<evidence type="ECO:0000256" key="4">
    <source>
        <dbReference type="ARBA" id="ARBA00022840"/>
    </source>
</evidence>
<dbReference type="PROSITE" id="PS50082">
    <property type="entry name" value="WD_REPEATS_2"/>
    <property type="match status" value="2"/>
</dbReference>
<dbReference type="SUPFAM" id="SSF52540">
    <property type="entry name" value="P-loop containing nucleoside triphosphate hydrolases"/>
    <property type="match status" value="1"/>
</dbReference>
<dbReference type="Gene3D" id="2.130.10.10">
    <property type="entry name" value="YVTN repeat-like/Quinoprotein amine dehydrogenase"/>
    <property type="match status" value="4"/>
</dbReference>
<dbReference type="Pfam" id="PF20703">
    <property type="entry name" value="nSTAND1"/>
    <property type="match status" value="1"/>
</dbReference>